<evidence type="ECO:0000259" key="8">
    <source>
        <dbReference type="PROSITE" id="PS51007"/>
    </source>
</evidence>
<evidence type="ECO:0000256" key="3">
    <source>
        <dbReference type="ARBA" id="ARBA00022723"/>
    </source>
</evidence>
<evidence type="ECO:0000256" key="6">
    <source>
        <dbReference type="PROSITE-ProRule" id="PRU00433"/>
    </source>
</evidence>
<dbReference type="EMBL" id="JASZYV010000001">
    <property type="protein sequence ID" value="MDM0043034.1"/>
    <property type="molecule type" value="Genomic_DNA"/>
</dbReference>
<evidence type="ECO:0000313" key="9">
    <source>
        <dbReference type="EMBL" id="MDM0043034.1"/>
    </source>
</evidence>
<evidence type="ECO:0000256" key="2">
    <source>
        <dbReference type="ARBA" id="ARBA00022617"/>
    </source>
</evidence>
<keyword evidence="4" id="KW-0249">Electron transport</keyword>
<reference evidence="9" key="1">
    <citation type="submission" date="2023-06" db="EMBL/GenBank/DDBJ databases">
        <authorList>
            <person name="Jiang Y."/>
            <person name="Liu Q."/>
        </authorList>
    </citation>
    <scope>NUCLEOTIDE SEQUENCE</scope>
    <source>
        <strain evidence="9">CGMCC 1.12089</strain>
    </source>
</reference>
<keyword evidence="7" id="KW-0732">Signal</keyword>
<keyword evidence="3 6" id="KW-0479">Metal-binding</keyword>
<dbReference type="Pfam" id="PF00034">
    <property type="entry name" value="Cytochrom_C"/>
    <property type="match status" value="1"/>
</dbReference>
<dbReference type="Pfam" id="PF13442">
    <property type="entry name" value="Cytochrome_CBB3"/>
    <property type="match status" value="1"/>
</dbReference>
<dbReference type="RefSeq" id="WP_286658158.1">
    <property type="nucleotide sequence ID" value="NZ_JASZYV010000001.1"/>
</dbReference>
<feature type="signal peptide" evidence="7">
    <location>
        <begin position="1"/>
        <end position="17"/>
    </location>
</feature>
<keyword evidence="10" id="KW-1185">Reference proteome</keyword>
<dbReference type="Gene3D" id="1.10.760.10">
    <property type="entry name" value="Cytochrome c-like domain"/>
    <property type="match status" value="2"/>
</dbReference>
<dbReference type="InterPro" id="IPR036909">
    <property type="entry name" value="Cyt_c-like_dom_sf"/>
</dbReference>
<evidence type="ECO:0000256" key="1">
    <source>
        <dbReference type="ARBA" id="ARBA00022448"/>
    </source>
</evidence>
<dbReference type="SUPFAM" id="SSF46626">
    <property type="entry name" value="Cytochrome c"/>
    <property type="match status" value="2"/>
</dbReference>
<evidence type="ECO:0000256" key="4">
    <source>
        <dbReference type="ARBA" id="ARBA00022982"/>
    </source>
</evidence>
<dbReference type="InterPro" id="IPR051811">
    <property type="entry name" value="Cytochrome_c550/c551-like"/>
</dbReference>
<keyword evidence="2 6" id="KW-0349">Heme</keyword>
<comment type="caution">
    <text evidence="9">The sequence shown here is derived from an EMBL/GenBank/DDBJ whole genome shotgun (WGS) entry which is preliminary data.</text>
</comment>
<gene>
    <name evidence="9" type="ORF">QTH91_00935</name>
</gene>
<dbReference type="Proteomes" id="UP001174908">
    <property type="component" value="Unassembled WGS sequence"/>
</dbReference>
<feature type="domain" description="Cytochrome c" evidence="8">
    <location>
        <begin position="201"/>
        <end position="292"/>
    </location>
</feature>
<dbReference type="PANTHER" id="PTHR37823:SF1">
    <property type="entry name" value="CYTOCHROME C-553-LIKE"/>
    <property type="match status" value="1"/>
</dbReference>
<organism evidence="9 10">
    <name type="scientific">Variovorax dokdonensis</name>
    <dbReference type="NCBI Taxonomy" id="344883"/>
    <lineage>
        <taxon>Bacteria</taxon>
        <taxon>Pseudomonadati</taxon>
        <taxon>Pseudomonadota</taxon>
        <taxon>Betaproteobacteria</taxon>
        <taxon>Burkholderiales</taxon>
        <taxon>Comamonadaceae</taxon>
        <taxon>Variovorax</taxon>
    </lineage>
</organism>
<evidence type="ECO:0000256" key="7">
    <source>
        <dbReference type="SAM" id="SignalP"/>
    </source>
</evidence>
<keyword evidence="5 6" id="KW-0408">Iron</keyword>
<proteinExistence type="predicted"/>
<accession>A0ABT7N507</accession>
<evidence type="ECO:0000313" key="10">
    <source>
        <dbReference type="Proteomes" id="UP001174908"/>
    </source>
</evidence>
<feature type="domain" description="Cytochrome c" evidence="8">
    <location>
        <begin position="71"/>
        <end position="157"/>
    </location>
</feature>
<dbReference type="PROSITE" id="PS51007">
    <property type="entry name" value="CYTC"/>
    <property type="match status" value="2"/>
</dbReference>
<name>A0ABT7N507_9BURK</name>
<feature type="chain" id="PRO_5045605066" evidence="7">
    <location>
        <begin position="18"/>
        <end position="292"/>
    </location>
</feature>
<dbReference type="PANTHER" id="PTHR37823">
    <property type="entry name" value="CYTOCHROME C-553-LIKE"/>
    <property type="match status" value="1"/>
</dbReference>
<sequence>MSTLRTVGLTLAGTALAAALAAGAVIWGGFYNVAATQSHWQTVYGVLETAMHRSVRWRAKDIEAPALDDPDFVARGARCYQAKCVQCHGGPGVAQGDIGMSMQPLPGPLVDAARKWEPRELYWITRHGIRMSGMPAWQHRLTDDDLWSLVAFLDHLPRLSPAAYAQMAGNSWTVASSSAAASSNARPAACGPSMAPASRPADVELGRAALSQYACIACHTVPGAASSSPQVGPPLGQMGRRTRIAGVLDNTPENMAQWLMHTQQVKPGTAMPEMGVTPQDALDIAAYLQTLR</sequence>
<evidence type="ECO:0000256" key="5">
    <source>
        <dbReference type="ARBA" id="ARBA00023004"/>
    </source>
</evidence>
<keyword evidence="1" id="KW-0813">Transport</keyword>
<protein>
    <submittedName>
        <fullName evidence="9">C-type cytochrome</fullName>
    </submittedName>
</protein>
<dbReference type="InterPro" id="IPR009056">
    <property type="entry name" value="Cyt_c-like_dom"/>
</dbReference>